<evidence type="ECO:0000256" key="8">
    <source>
        <dbReference type="PROSITE-ProRule" id="PRU00094"/>
    </source>
</evidence>
<feature type="compositionally biased region" description="Polar residues" evidence="9">
    <location>
        <begin position="241"/>
        <end position="253"/>
    </location>
</feature>
<feature type="compositionally biased region" description="Basic and acidic residues" evidence="9">
    <location>
        <begin position="73"/>
        <end position="86"/>
    </location>
</feature>
<dbReference type="PROSITE" id="PS00344">
    <property type="entry name" value="GATA_ZN_FINGER_1"/>
    <property type="match status" value="1"/>
</dbReference>
<evidence type="ECO:0000256" key="5">
    <source>
        <dbReference type="ARBA" id="ARBA00023015"/>
    </source>
</evidence>
<feature type="region of interest" description="Disordered" evidence="9">
    <location>
        <begin position="241"/>
        <end position="283"/>
    </location>
</feature>
<feature type="compositionally biased region" description="Polar residues" evidence="9">
    <location>
        <begin position="1"/>
        <end position="15"/>
    </location>
</feature>
<keyword evidence="7" id="KW-0539">Nucleus</keyword>
<comment type="caution">
    <text evidence="11">The sequence shown here is derived from an EMBL/GenBank/DDBJ whole genome shotgun (WGS) entry which is preliminary data.</text>
</comment>
<dbReference type="PRINTS" id="PR00619">
    <property type="entry name" value="GATAZNFINGER"/>
</dbReference>
<evidence type="ECO:0000256" key="4">
    <source>
        <dbReference type="ARBA" id="ARBA00022833"/>
    </source>
</evidence>
<sequence>MTQIESSSPASQCAATSPIPVEDPPAETPELTAAPCAGCVQLHHEIKQNVQQMMDKFDLMYMRLESFISDKEKDRMSEIGSEEKDAPSPSGSRSSPNLQNGTGKGGAGSRKRKPTKESINRVGALLEAAQNSENFLNGLSDEKRQISTPVSASSPFPDFNNFANGFMFDPMAHQQQMMNILAMVQQQQGPAENAAGTPAKQVKQEKEEIIIRQPKIEISEEQPSQSIMEQLTAHLNGKLQETQQPTSATANIKTSPSQASAAPATTPSTNNSAANNAASNNDEDELSASLSRCSNCMTTKTTAWRRDLTGKLVCNACGLYYRLHRTHRPVHMRKDFIQQRFRRKIKEDDVSNQNAVFSQLLAMSPMTSGNGSNTPNAFSFLEQFNQLNQVQEQLNSSAPV</sequence>
<dbReference type="GO" id="GO:0000981">
    <property type="term" value="F:DNA-binding transcription factor activity, RNA polymerase II-specific"/>
    <property type="evidence" value="ECO:0007669"/>
    <property type="project" value="TreeGrafter"/>
</dbReference>
<dbReference type="Proteomes" id="UP001152747">
    <property type="component" value="Unassembled WGS sequence"/>
</dbReference>
<organism evidence="11 12">
    <name type="scientific">Caenorhabditis angaria</name>
    <dbReference type="NCBI Taxonomy" id="860376"/>
    <lineage>
        <taxon>Eukaryota</taxon>
        <taxon>Metazoa</taxon>
        <taxon>Ecdysozoa</taxon>
        <taxon>Nematoda</taxon>
        <taxon>Chromadorea</taxon>
        <taxon>Rhabditida</taxon>
        <taxon>Rhabditina</taxon>
        <taxon>Rhabditomorpha</taxon>
        <taxon>Rhabditoidea</taxon>
        <taxon>Rhabditidae</taxon>
        <taxon>Peloderinae</taxon>
        <taxon>Caenorhabditis</taxon>
    </lineage>
</organism>
<keyword evidence="2" id="KW-0479">Metal-binding</keyword>
<evidence type="ECO:0000256" key="2">
    <source>
        <dbReference type="ARBA" id="ARBA00022723"/>
    </source>
</evidence>
<feature type="compositionally biased region" description="Low complexity" evidence="9">
    <location>
        <begin position="254"/>
        <end position="280"/>
    </location>
</feature>
<dbReference type="InterPro" id="IPR039355">
    <property type="entry name" value="Transcription_factor_GATA"/>
</dbReference>
<gene>
    <name evidence="11" type="ORF">CAMP_LOCUS9878</name>
</gene>
<evidence type="ECO:0000313" key="11">
    <source>
        <dbReference type="EMBL" id="CAI5447241.1"/>
    </source>
</evidence>
<dbReference type="InterPro" id="IPR013088">
    <property type="entry name" value="Znf_NHR/GATA"/>
</dbReference>
<dbReference type="GO" id="GO:0045165">
    <property type="term" value="P:cell fate commitment"/>
    <property type="evidence" value="ECO:0007669"/>
    <property type="project" value="TreeGrafter"/>
</dbReference>
<protein>
    <recommendedName>
        <fullName evidence="10">GATA-type domain-containing protein</fullName>
    </recommendedName>
</protein>
<dbReference type="OrthoDB" id="515401at2759"/>
<dbReference type="GO" id="GO:0005634">
    <property type="term" value="C:nucleus"/>
    <property type="evidence" value="ECO:0007669"/>
    <property type="project" value="UniProtKB-SubCell"/>
</dbReference>
<feature type="region of interest" description="Disordered" evidence="9">
    <location>
        <begin position="73"/>
        <end position="117"/>
    </location>
</feature>
<evidence type="ECO:0000256" key="1">
    <source>
        <dbReference type="ARBA" id="ARBA00004123"/>
    </source>
</evidence>
<dbReference type="PANTHER" id="PTHR10071:SF233">
    <property type="entry name" value="TRANSCRIPTION FACTOR ELT-6"/>
    <property type="match status" value="1"/>
</dbReference>
<evidence type="ECO:0000256" key="6">
    <source>
        <dbReference type="ARBA" id="ARBA00023163"/>
    </source>
</evidence>
<dbReference type="Pfam" id="PF00320">
    <property type="entry name" value="GATA"/>
    <property type="match status" value="1"/>
</dbReference>
<evidence type="ECO:0000313" key="12">
    <source>
        <dbReference type="Proteomes" id="UP001152747"/>
    </source>
</evidence>
<dbReference type="CDD" id="cd00202">
    <property type="entry name" value="ZnF_GATA"/>
    <property type="match status" value="1"/>
</dbReference>
<feature type="region of interest" description="Disordered" evidence="9">
    <location>
        <begin position="1"/>
        <end position="29"/>
    </location>
</feature>
<evidence type="ECO:0000256" key="9">
    <source>
        <dbReference type="SAM" id="MobiDB-lite"/>
    </source>
</evidence>
<dbReference type="AlphaFoldDB" id="A0A9P1ILG4"/>
<evidence type="ECO:0000259" key="10">
    <source>
        <dbReference type="PROSITE" id="PS50114"/>
    </source>
</evidence>
<dbReference type="GO" id="GO:0000122">
    <property type="term" value="P:negative regulation of transcription by RNA polymerase II"/>
    <property type="evidence" value="ECO:0007669"/>
    <property type="project" value="TreeGrafter"/>
</dbReference>
<dbReference type="GO" id="GO:0045944">
    <property type="term" value="P:positive regulation of transcription by RNA polymerase II"/>
    <property type="evidence" value="ECO:0007669"/>
    <property type="project" value="TreeGrafter"/>
</dbReference>
<keyword evidence="6" id="KW-0804">Transcription</keyword>
<name>A0A9P1ILG4_9PELO</name>
<dbReference type="PROSITE" id="PS50114">
    <property type="entry name" value="GATA_ZN_FINGER_2"/>
    <property type="match status" value="1"/>
</dbReference>
<accession>A0A9P1ILG4</accession>
<keyword evidence="5" id="KW-0805">Transcription regulation</keyword>
<dbReference type="InterPro" id="IPR000679">
    <property type="entry name" value="Znf_GATA"/>
</dbReference>
<feature type="compositionally biased region" description="Polar residues" evidence="9">
    <location>
        <begin position="89"/>
        <end position="101"/>
    </location>
</feature>
<proteinExistence type="predicted"/>
<comment type="subcellular location">
    <subcellularLocation>
        <location evidence="1">Nucleus</location>
    </subcellularLocation>
</comment>
<dbReference type="SUPFAM" id="SSF57716">
    <property type="entry name" value="Glucocorticoid receptor-like (DNA-binding domain)"/>
    <property type="match status" value="1"/>
</dbReference>
<keyword evidence="12" id="KW-1185">Reference proteome</keyword>
<dbReference type="PANTHER" id="PTHR10071">
    <property type="entry name" value="TRANSCRIPTION FACTOR GATA FAMILY MEMBER"/>
    <property type="match status" value="1"/>
</dbReference>
<dbReference type="Gene3D" id="3.30.50.10">
    <property type="entry name" value="Erythroid Transcription Factor GATA-1, subunit A"/>
    <property type="match status" value="1"/>
</dbReference>
<dbReference type="GO" id="GO:0000978">
    <property type="term" value="F:RNA polymerase II cis-regulatory region sequence-specific DNA binding"/>
    <property type="evidence" value="ECO:0007669"/>
    <property type="project" value="TreeGrafter"/>
</dbReference>
<dbReference type="SMART" id="SM00401">
    <property type="entry name" value="ZnF_GATA"/>
    <property type="match status" value="1"/>
</dbReference>
<feature type="domain" description="GATA-type" evidence="10">
    <location>
        <begin position="287"/>
        <end position="340"/>
    </location>
</feature>
<evidence type="ECO:0000256" key="3">
    <source>
        <dbReference type="ARBA" id="ARBA00022771"/>
    </source>
</evidence>
<dbReference type="GO" id="GO:0008270">
    <property type="term" value="F:zinc ion binding"/>
    <property type="evidence" value="ECO:0007669"/>
    <property type="project" value="UniProtKB-KW"/>
</dbReference>
<keyword evidence="3 8" id="KW-0863">Zinc-finger</keyword>
<reference evidence="11" key="1">
    <citation type="submission" date="2022-11" db="EMBL/GenBank/DDBJ databases">
        <authorList>
            <person name="Kikuchi T."/>
        </authorList>
    </citation>
    <scope>NUCLEOTIDE SEQUENCE</scope>
    <source>
        <strain evidence="11">PS1010</strain>
    </source>
</reference>
<keyword evidence="4" id="KW-0862">Zinc</keyword>
<dbReference type="EMBL" id="CANHGI010000004">
    <property type="protein sequence ID" value="CAI5447241.1"/>
    <property type="molecule type" value="Genomic_DNA"/>
</dbReference>
<evidence type="ECO:0000256" key="7">
    <source>
        <dbReference type="ARBA" id="ARBA00023242"/>
    </source>
</evidence>